<reference evidence="3 4" key="1">
    <citation type="submission" date="2020-04" db="EMBL/GenBank/DDBJ databases">
        <authorList>
            <person name="Klaysubun C."/>
            <person name="Duangmal K."/>
            <person name="Lipun K."/>
        </authorList>
    </citation>
    <scope>NUCLEOTIDE SEQUENCE [LARGE SCALE GENOMIC DNA]</scope>
    <source>
        <strain evidence="3 4">K10HN5</strain>
    </source>
</reference>
<feature type="compositionally biased region" description="Low complexity" evidence="2">
    <location>
        <begin position="566"/>
        <end position="594"/>
    </location>
</feature>
<feature type="region of interest" description="Disordered" evidence="2">
    <location>
        <begin position="24"/>
        <end position="97"/>
    </location>
</feature>
<sequence>MIEIIPGRPERRYCTAAHRSAARQARRASAQSEGDARLAEALPWLREPEESMVRSAAGVHRPAPAASPPGPPPRARRRAVPRLRGPRPGDQPRRRRALAVLGAAGLLVGGYSITASESPAPAETPVRAAPEEATEEQWAARAQVALSSVNRQLDTIAQTEETWSRVPDSRRVGGPPAPVRALRERKALLERQRATLQSQLAAYRSLEQTADELKLAEQHLAAIEKALADLPPEGRRSPEQAAAIAALNEQRDIRIRQRDAKREELRSLADGVQSARRTALPEDSRRTTEVSDAVLALSKDPGSGGAPTGPATTRRPEAIGGRDEEDTRPRAEVGTSGPPDPRGPRDETREERRQRGAGESGDRGPVGAVVGAVGGVVGGGTGVDAGETAEDEPSKHAAASGARGGRAGGKAADKPSRGPAADTVGAVTGPVTDALPGRESGGGSGRAGNRGGGSAAADDRREARGADSASRTGERATPRSSPAAAPDGGSSGGTASGSRSGTAAEQNDTRRAPAATGSAGTQAPRPSGSEGIASAVAGPAVRAMTPAWAAPYADAGLRQADREAAARMAEAGSGSSNATASSSSSSPGSGRSSADATDTPGTSASSPVQRGDNTGEQTNGSDSGASNSSAGDGSGGPPARDIVTAGSAG</sequence>
<feature type="compositionally biased region" description="Gly residues" evidence="2">
    <location>
        <begin position="372"/>
        <end position="383"/>
    </location>
</feature>
<gene>
    <name evidence="3" type="ORF">HF526_07440</name>
</gene>
<protein>
    <submittedName>
        <fullName evidence="3">Uncharacterized protein</fullName>
    </submittedName>
</protein>
<dbReference type="EMBL" id="JAAXLA010000009">
    <property type="protein sequence ID" value="NMH97147.1"/>
    <property type="molecule type" value="Genomic_DNA"/>
</dbReference>
<name>A0ABX1S8K9_9PSEU</name>
<feature type="region of interest" description="Disordered" evidence="2">
    <location>
        <begin position="560"/>
        <end position="649"/>
    </location>
</feature>
<feature type="compositionally biased region" description="Basic and acidic residues" evidence="2">
    <location>
        <begin position="314"/>
        <end position="331"/>
    </location>
</feature>
<keyword evidence="4" id="KW-1185">Reference proteome</keyword>
<feature type="compositionally biased region" description="Low complexity" evidence="2">
    <location>
        <begin position="619"/>
        <end position="631"/>
    </location>
</feature>
<feature type="compositionally biased region" description="Low complexity" evidence="2">
    <location>
        <begin position="478"/>
        <end position="488"/>
    </location>
</feature>
<keyword evidence="1" id="KW-0175">Coiled coil</keyword>
<evidence type="ECO:0000313" key="3">
    <source>
        <dbReference type="EMBL" id="NMH97147.1"/>
    </source>
</evidence>
<feature type="compositionally biased region" description="Polar residues" evidence="2">
    <location>
        <begin position="595"/>
        <end position="618"/>
    </location>
</feature>
<dbReference type="Proteomes" id="UP000820669">
    <property type="component" value="Unassembled WGS sequence"/>
</dbReference>
<feature type="compositionally biased region" description="Basic and acidic residues" evidence="2">
    <location>
        <begin position="342"/>
        <end position="362"/>
    </location>
</feature>
<accession>A0ABX1S8K9</accession>
<evidence type="ECO:0000256" key="1">
    <source>
        <dbReference type="SAM" id="Coils"/>
    </source>
</evidence>
<feature type="region of interest" description="Disordered" evidence="2">
    <location>
        <begin position="256"/>
        <end position="534"/>
    </location>
</feature>
<feature type="compositionally biased region" description="Basic and acidic residues" evidence="2">
    <location>
        <begin position="256"/>
        <end position="267"/>
    </location>
</feature>
<comment type="caution">
    <text evidence="3">The sequence shown here is derived from an EMBL/GenBank/DDBJ whole genome shotgun (WGS) entry which is preliminary data.</text>
</comment>
<evidence type="ECO:0000313" key="4">
    <source>
        <dbReference type="Proteomes" id="UP000820669"/>
    </source>
</evidence>
<proteinExistence type="predicted"/>
<feature type="compositionally biased region" description="Gly residues" evidence="2">
    <location>
        <begin position="439"/>
        <end position="454"/>
    </location>
</feature>
<feature type="coiled-coil region" evidence="1">
    <location>
        <begin position="179"/>
        <end position="226"/>
    </location>
</feature>
<feature type="compositionally biased region" description="Basic and acidic residues" evidence="2">
    <location>
        <begin position="279"/>
        <end position="289"/>
    </location>
</feature>
<feature type="compositionally biased region" description="Basic residues" evidence="2">
    <location>
        <begin position="74"/>
        <end position="85"/>
    </location>
</feature>
<organism evidence="3 4">
    <name type="scientific">Pseudonocardia acidicola</name>
    <dbReference type="NCBI Taxonomy" id="2724939"/>
    <lineage>
        <taxon>Bacteria</taxon>
        <taxon>Bacillati</taxon>
        <taxon>Actinomycetota</taxon>
        <taxon>Actinomycetes</taxon>
        <taxon>Pseudonocardiales</taxon>
        <taxon>Pseudonocardiaceae</taxon>
        <taxon>Pseudonocardia</taxon>
    </lineage>
</organism>
<evidence type="ECO:0000256" key="2">
    <source>
        <dbReference type="SAM" id="MobiDB-lite"/>
    </source>
</evidence>